<dbReference type="PANTHER" id="PTHR42765">
    <property type="entry name" value="SOLEUCYL-TRNA SYNTHETASE"/>
    <property type="match status" value="1"/>
</dbReference>
<dbReference type="Pfam" id="PF08264">
    <property type="entry name" value="Anticodon_1"/>
    <property type="match status" value="1"/>
</dbReference>
<dbReference type="CDD" id="cd07960">
    <property type="entry name" value="Anticodon_Ia_Ile_BEm"/>
    <property type="match status" value="1"/>
</dbReference>
<dbReference type="InterPro" id="IPR013155">
    <property type="entry name" value="M/V/L/I-tRNA-synth_anticd-bd"/>
</dbReference>
<protein>
    <recommendedName>
        <fullName evidence="10">Isoleucine--tRNA ligase</fullName>
        <ecNumber evidence="10">6.1.1.5</ecNumber>
    </recommendedName>
    <alternativeName>
        <fullName evidence="10">Isoleucyl-tRNA synthetase</fullName>
        <shortName evidence="10">IleRS</shortName>
    </alternativeName>
</protein>
<sequence length="946" mass="107454">MDYGKTLHLPETEFPMRGNLPKREPDILKFWEDNEIYKKRLELRKDGKPFILHDGPPYANGKLHIGHALNKTLKDMIMKYKTMQGYYTRYIPGWDTHGLPIEHAVIKNTGLNRHEMAPLDLRDKCKEYALSCVEEQKKDFIRFGVLGEWDRPYLTLRPEFEVKQIGIFGEMAKRGHIYKGLKTVYWCTHCETALAEAEIEYAEKKSFSIYVKFPYMHEIKRTLPEGIDTTKAFAVIWTTTPWTMPANQAISVNPELSYSWVQVGDEYYLMATELVSSALKDCGIDDYTVLNTFSGADLELSTFKHPFIDRSAMILLGDHVTLDAGTGCVHTAPAHGEDDFVIFKKYGDEGHIDGTIISLVDPEGKYTADVDNGRYGDTEVSLAGVEIHDAEVPVIKILAHNGNLLHKGSIRHQYAHCWRCKNPVIYRATEQWFSSVDGYREQALEAIDKQVQWIPKWGHDRIYNMVADRNDWCISRQRVWGVPIPIFYCKHCGEYVINDDTIGHLQDLFAKEGSNAWWAHDEKELMPEGFTCPHCGHDEFRKETDIMDVWFDSGSSWAGVLEVNGLDVPTAMYLEGSDQHRGWFNSSLLTGVATTGKAPYNSVLTHGFVVDGEGRKMSKSVGNTVAPSDIIDVYGADVMRLWVSSADYQGDVRLSKDIVKQLSEVYRKIRNTFRFLLGNLDDFNPNTDKVSYDQLSEIDRWALLRLEEVRQKVTNAYENYEFHILYHTIHNFCTVDLSSIYLDILKDTIYAERMDAPTRRSAQTAIYEILKTLVCMVAPVLSFTAEEVWKYMPKEEGMGISVMLEDWPQGHPGHVDQALATKWNHLLSLRSELTKALELARQEKTIGHPLDAAVTIYADGDAFTALDAMGNDRLAAFLIVSEVEVVEGRKNAPANAFVSDEAELAVVVAASTLEKCERCWIHRDSVGEDADHPTVCARCASVLKQQ</sequence>
<dbReference type="SUPFAM" id="SSF50677">
    <property type="entry name" value="ValRS/IleRS/LeuRS editing domain"/>
    <property type="match status" value="1"/>
</dbReference>
<evidence type="ECO:0000259" key="13">
    <source>
        <dbReference type="Pfam" id="PF08264"/>
    </source>
</evidence>
<evidence type="ECO:0000256" key="4">
    <source>
        <dbReference type="ARBA" id="ARBA00022741"/>
    </source>
</evidence>
<dbReference type="FunFam" id="3.40.50.620:FF:000152">
    <property type="entry name" value="Isoleucine--tRNA ligase"/>
    <property type="match status" value="1"/>
</dbReference>
<feature type="binding site" evidence="10">
    <location>
        <position position="916"/>
    </location>
    <ligand>
        <name>Zn(2+)</name>
        <dbReference type="ChEBI" id="CHEBI:29105"/>
    </ligand>
</feature>
<dbReference type="GO" id="GO:0005524">
    <property type="term" value="F:ATP binding"/>
    <property type="evidence" value="ECO:0007669"/>
    <property type="project" value="UniProtKB-UniRule"/>
</dbReference>
<accession>A0A096CQH0</accession>
<evidence type="ECO:0000256" key="9">
    <source>
        <dbReference type="ARBA" id="ARBA00048359"/>
    </source>
</evidence>
<dbReference type="GO" id="GO:0000049">
    <property type="term" value="F:tRNA binding"/>
    <property type="evidence" value="ECO:0007669"/>
    <property type="project" value="InterPro"/>
</dbReference>
<keyword evidence="6 10" id="KW-0648">Protein biosynthesis</keyword>
<dbReference type="InterPro" id="IPR009080">
    <property type="entry name" value="tRNAsynth_Ia_anticodon-bd"/>
</dbReference>
<name>A0A096CQH0_9FIRM</name>
<dbReference type="InterPro" id="IPR002301">
    <property type="entry name" value="Ile-tRNA-ligase"/>
</dbReference>
<keyword evidence="4 10" id="KW-0547">Nucleotide-binding</keyword>
<dbReference type="PANTHER" id="PTHR42765:SF1">
    <property type="entry name" value="ISOLEUCINE--TRNA LIGASE, MITOCHONDRIAL"/>
    <property type="match status" value="1"/>
</dbReference>
<feature type="short sequence motif" description="'KMSKS' region" evidence="10">
    <location>
        <begin position="616"/>
        <end position="620"/>
    </location>
</feature>
<feature type="binding site" evidence="10">
    <location>
        <position position="575"/>
    </location>
    <ligand>
        <name>L-isoleucyl-5'-AMP</name>
        <dbReference type="ChEBI" id="CHEBI:178002"/>
    </ligand>
</feature>
<evidence type="ECO:0000256" key="3">
    <source>
        <dbReference type="ARBA" id="ARBA00022598"/>
    </source>
</evidence>
<evidence type="ECO:0000259" key="11">
    <source>
        <dbReference type="Pfam" id="PF00133"/>
    </source>
</evidence>
<dbReference type="eggNOG" id="COG0060">
    <property type="taxonomic scope" value="Bacteria"/>
</dbReference>
<dbReference type="InterPro" id="IPR009008">
    <property type="entry name" value="Val/Leu/Ile-tRNA-synth_edit"/>
</dbReference>
<comment type="catalytic activity">
    <reaction evidence="9 10">
        <text>tRNA(Ile) + L-isoleucine + ATP = L-isoleucyl-tRNA(Ile) + AMP + diphosphate</text>
        <dbReference type="Rhea" id="RHEA:11060"/>
        <dbReference type="Rhea" id="RHEA-COMP:9666"/>
        <dbReference type="Rhea" id="RHEA-COMP:9695"/>
        <dbReference type="ChEBI" id="CHEBI:30616"/>
        <dbReference type="ChEBI" id="CHEBI:33019"/>
        <dbReference type="ChEBI" id="CHEBI:58045"/>
        <dbReference type="ChEBI" id="CHEBI:78442"/>
        <dbReference type="ChEBI" id="CHEBI:78528"/>
        <dbReference type="ChEBI" id="CHEBI:456215"/>
        <dbReference type="EC" id="6.1.1.5"/>
    </reaction>
</comment>
<dbReference type="AlphaFoldDB" id="A0A096CQH0"/>
<dbReference type="Gene3D" id="3.90.740.10">
    <property type="entry name" value="Valyl/Leucyl/Isoleucyl-tRNA synthetase, editing domain"/>
    <property type="match status" value="1"/>
</dbReference>
<comment type="function">
    <text evidence="8 10">Catalyzes the attachment of isoleucine to tRNA(Ile). As IleRS can inadvertently accommodate and process structurally similar amino acids such as valine, to avoid such errors it has two additional distinct tRNA(Ile)-dependent editing activities. One activity is designated as 'pretransfer' editing and involves the hydrolysis of activated Val-AMP. The other activity is designated 'posttransfer' editing and involves deacylation of mischarged Val-tRNA(Ile).</text>
</comment>
<organism evidence="14 15">
    <name type="scientific">Veillonella montpellierensis DNF00314</name>
    <dbReference type="NCBI Taxonomy" id="1401067"/>
    <lineage>
        <taxon>Bacteria</taxon>
        <taxon>Bacillati</taxon>
        <taxon>Bacillota</taxon>
        <taxon>Negativicutes</taxon>
        <taxon>Veillonellales</taxon>
        <taxon>Veillonellaceae</taxon>
        <taxon>Veillonella</taxon>
    </lineage>
</organism>
<evidence type="ECO:0000313" key="14">
    <source>
        <dbReference type="EMBL" id="KGF47594.1"/>
    </source>
</evidence>
<dbReference type="Pfam" id="PF06827">
    <property type="entry name" value="zf-FPG_IleRS"/>
    <property type="match status" value="1"/>
</dbReference>
<evidence type="ECO:0000259" key="12">
    <source>
        <dbReference type="Pfam" id="PF06827"/>
    </source>
</evidence>
<dbReference type="PRINTS" id="PR00984">
    <property type="entry name" value="TRNASYNTHILE"/>
</dbReference>
<feature type="domain" description="Methionyl/Valyl/Leucyl/Isoleucyl-tRNA synthetase anticodon-binding" evidence="13">
    <location>
        <begin position="699"/>
        <end position="855"/>
    </location>
</feature>
<dbReference type="FunFam" id="1.10.730.20:FF:000001">
    <property type="entry name" value="Isoleucine--tRNA ligase"/>
    <property type="match status" value="1"/>
</dbReference>
<dbReference type="InterPro" id="IPR010663">
    <property type="entry name" value="Znf_FPG/IleRS"/>
</dbReference>
<gene>
    <name evidence="10 14" type="primary">ileS</name>
    <name evidence="14" type="ORF">HMPREF0872_04180</name>
</gene>
<keyword evidence="7 10" id="KW-0030">Aminoacyl-tRNA synthetase</keyword>
<dbReference type="PROSITE" id="PS00178">
    <property type="entry name" value="AA_TRNA_LIGASE_I"/>
    <property type="match status" value="1"/>
</dbReference>
<dbReference type="HAMAP" id="MF_02002">
    <property type="entry name" value="Ile_tRNA_synth_type1"/>
    <property type="match status" value="1"/>
</dbReference>
<dbReference type="GO" id="GO:0002161">
    <property type="term" value="F:aminoacyl-tRNA deacylase activity"/>
    <property type="evidence" value="ECO:0007669"/>
    <property type="project" value="InterPro"/>
</dbReference>
<dbReference type="SUPFAM" id="SSF52374">
    <property type="entry name" value="Nucleotidylyl transferase"/>
    <property type="match status" value="1"/>
</dbReference>
<dbReference type="Gene3D" id="3.40.50.620">
    <property type="entry name" value="HUPs"/>
    <property type="match status" value="2"/>
</dbReference>
<dbReference type="RefSeq" id="WP_038152160.1">
    <property type="nucleotide sequence ID" value="NZ_JRNT01000008.1"/>
</dbReference>
<dbReference type="InterPro" id="IPR001412">
    <property type="entry name" value="aa-tRNA-synth_I_CS"/>
</dbReference>
<keyword evidence="5 10" id="KW-0067">ATP-binding</keyword>
<keyword evidence="10" id="KW-0862">Zinc</keyword>
<comment type="cofactor">
    <cofactor evidence="10">
        <name>Zn(2+)</name>
        <dbReference type="ChEBI" id="CHEBI:29105"/>
    </cofactor>
    <text evidence="10">Binds 1 zinc ion per subunit.</text>
</comment>
<dbReference type="Proteomes" id="UP000029628">
    <property type="component" value="Unassembled WGS sequence"/>
</dbReference>
<dbReference type="GO" id="GO:0004822">
    <property type="term" value="F:isoleucine-tRNA ligase activity"/>
    <property type="evidence" value="ECO:0007669"/>
    <property type="project" value="UniProtKB-UniRule"/>
</dbReference>
<dbReference type="InterPro" id="IPR050081">
    <property type="entry name" value="Ile-tRNA_ligase"/>
</dbReference>
<evidence type="ECO:0000256" key="10">
    <source>
        <dbReference type="HAMAP-Rule" id="MF_02002"/>
    </source>
</evidence>
<dbReference type="InterPro" id="IPR014729">
    <property type="entry name" value="Rossmann-like_a/b/a_fold"/>
</dbReference>
<keyword evidence="3 10" id="KW-0436">Ligase</keyword>
<comment type="subunit">
    <text evidence="10">Monomer.</text>
</comment>
<dbReference type="GO" id="GO:0008270">
    <property type="term" value="F:zinc ion binding"/>
    <property type="evidence" value="ECO:0007669"/>
    <property type="project" value="UniProtKB-UniRule"/>
</dbReference>
<dbReference type="GO" id="GO:0005829">
    <property type="term" value="C:cytosol"/>
    <property type="evidence" value="ECO:0007669"/>
    <property type="project" value="TreeGrafter"/>
</dbReference>
<comment type="caution">
    <text evidence="14">The sequence shown here is derived from an EMBL/GenBank/DDBJ whole genome shotgun (WGS) entry which is preliminary data.</text>
</comment>
<dbReference type="InterPro" id="IPR002300">
    <property type="entry name" value="aa-tRNA-synth_Ia"/>
</dbReference>
<dbReference type="Pfam" id="PF00133">
    <property type="entry name" value="tRNA-synt_1"/>
    <property type="match status" value="1"/>
</dbReference>
<feature type="binding site" evidence="10">
    <location>
        <position position="936"/>
    </location>
    <ligand>
        <name>Zn(2+)</name>
        <dbReference type="ChEBI" id="CHEBI:29105"/>
    </ligand>
</feature>
<keyword evidence="2 10" id="KW-0963">Cytoplasm</keyword>
<comment type="similarity">
    <text evidence="1 10">Belongs to the class-I aminoacyl-tRNA synthetase family. IleS type 1 subfamily.</text>
</comment>
<feature type="binding site" evidence="10">
    <location>
        <position position="619"/>
    </location>
    <ligand>
        <name>ATP</name>
        <dbReference type="ChEBI" id="CHEBI:30616"/>
    </ligand>
</feature>
<proteinExistence type="inferred from homology"/>
<feature type="binding site" evidence="10">
    <location>
        <position position="919"/>
    </location>
    <ligand>
        <name>Zn(2+)</name>
        <dbReference type="ChEBI" id="CHEBI:29105"/>
    </ligand>
</feature>
<keyword evidence="10" id="KW-0479">Metal-binding</keyword>
<evidence type="ECO:0000256" key="1">
    <source>
        <dbReference type="ARBA" id="ARBA00006887"/>
    </source>
</evidence>
<evidence type="ECO:0000256" key="6">
    <source>
        <dbReference type="ARBA" id="ARBA00022917"/>
    </source>
</evidence>
<dbReference type="CDD" id="cd00818">
    <property type="entry name" value="IleRS_core"/>
    <property type="match status" value="1"/>
</dbReference>
<dbReference type="NCBIfam" id="TIGR00392">
    <property type="entry name" value="ileS"/>
    <property type="match status" value="1"/>
</dbReference>
<comment type="subcellular location">
    <subcellularLocation>
        <location evidence="10">Cytoplasm</location>
    </subcellularLocation>
</comment>
<evidence type="ECO:0000256" key="2">
    <source>
        <dbReference type="ARBA" id="ARBA00022490"/>
    </source>
</evidence>
<dbReference type="EMBL" id="JRNT01000008">
    <property type="protein sequence ID" value="KGF47594.1"/>
    <property type="molecule type" value="Genomic_DNA"/>
</dbReference>
<feature type="binding site" evidence="10">
    <location>
        <position position="939"/>
    </location>
    <ligand>
        <name>Zn(2+)</name>
        <dbReference type="ChEBI" id="CHEBI:29105"/>
    </ligand>
</feature>
<dbReference type="SUPFAM" id="SSF47323">
    <property type="entry name" value="Anticodon-binding domain of a subclass of class I aminoacyl-tRNA synthetases"/>
    <property type="match status" value="1"/>
</dbReference>
<dbReference type="InterPro" id="IPR033708">
    <property type="entry name" value="Anticodon_Ile_BEm"/>
</dbReference>
<reference evidence="14 15" key="1">
    <citation type="submission" date="2014-07" db="EMBL/GenBank/DDBJ databases">
        <authorList>
            <person name="McCorrison J."/>
            <person name="Sanka R."/>
            <person name="Torralba M."/>
            <person name="Gillis M."/>
            <person name="Haft D.H."/>
            <person name="Methe B."/>
            <person name="Sutton G."/>
            <person name="Nelson K.E."/>
        </authorList>
    </citation>
    <scope>NUCLEOTIDE SEQUENCE [LARGE SCALE GENOMIC DNA]</scope>
    <source>
        <strain evidence="14 15">DNF00314</strain>
    </source>
</reference>
<feature type="domain" description="Zinc finger FPG/IleRS-type" evidence="12">
    <location>
        <begin position="914"/>
        <end position="942"/>
    </location>
</feature>
<evidence type="ECO:0000313" key="15">
    <source>
        <dbReference type="Proteomes" id="UP000029628"/>
    </source>
</evidence>
<feature type="domain" description="Aminoacyl-tRNA synthetase class Ia" evidence="11">
    <location>
        <begin position="27"/>
        <end position="655"/>
    </location>
</feature>
<evidence type="ECO:0000256" key="7">
    <source>
        <dbReference type="ARBA" id="ARBA00023146"/>
    </source>
</evidence>
<comment type="domain">
    <text evidence="10">IleRS has two distinct active sites: one for aminoacylation and one for editing. The misactivated valine is translocated from the active site to the editing site, which sterically excludes the correctly activated isoleucine. The single editing site contains two valyl binding pockets, one specific for each substrate (Val-AMP or Val-tRNA(Ile)).</text>
</comment>
<dbReference type="Gene3D" id="1.10.730.20">
    <property type="match status" value="1"/>
</dbReference>
<evidence type="ECO:0000256" key="5">
    <source>
        <dbReference type="ARBA" id="ARBA00022840"/>
    </source>
</evidence>
<dbReference type="GO" id="GO:0006428">
    <property type="term" value="P:isoleucyl-tRNA aminoacylation"/>
    <property type="evidence" value="ECO:0007669"/>
    <property type="project" value="UniProtKB-UniRule"/>
</dbReference>
<keyword evidence="15" id="KW-1185">Reference proteome</keyword>
<evidence type="ECO:0000256" key="8">
    <source>
        <dbReference type="ARBA" id="ARBA00025217"/>
    </source>
</evidence>
<feature type="short sequence motif" description="'HIGH' region" evidence="10">
    <location>
        <begin position="57"/>
        <end position="67"/>
    </location>
</feature>
<dbReference type="EC" id="6.1.1.5" evidence="10"/>
<dbReference type="InterPro" id="IPR023585">
    <property type="entry name" value="Ile-tRNA-ligase_type1"/>
</dbReference>